<feature type="transmembrane region" description="Helical" evidence="1">
    <location>
        <begin position="289"/>
        <end position="308"/>
    </location>
</feature>
<gene>
    <name evidence="2" type="ORF">ACFFJC_15190</name>
</gene>
<evidence type="ECO:0000313" key="3">
    <source>
        <dbReference type="Proteomes" id="UP001589798"/>
    </source>
</evidence>
<proteinExistence type="predicted"/>
<evidence type="ECO:0000256" key="1">
    <source>
        <dbReference type="SAM" id="Phobius"/>
    </source>
</evidence>
<dbReference type="EMBL" id="JBHLWK010000018">
    <property type="protein sequence ID" value="MFC0205609.1"/>
    <property type="molecule type" value="Genomic_DNA"/>
</dbReference>
<protein>
    <submittedName>
        <fullName evidence="2">DUF1440 domain-containing protein</fullName>
    </submittedName>
</protein>
<dbReference type="RefSeq" id="WP_379488340.1">
    <property type="nucleotide sequence ID" value="NZ_JBHLWK010000018.1"/>
</dbReference>
<reference evidence="2 3" key="1">
    <citation type="submission" date="2024-09" db="EMBL/GenBank/DDBJ databases">
        <authorList>
            <person name="Sun Q."/>
            <person name="Mori K."/>
        </authorList>
    </citation>
    <scope>NUCLEOTIDE SEQUENCE [LARGE SCALE GENOMIC DNA]</scope>
    <source>
        <strain evidence="2 3">CCM 7706</strain>
    </source>
</reference>
<accession>A0ABV6CYX7</accession>
<sequence length="361" mass="36596">MPEPEPLAAGRPLAEPARTVDVAVDLSQGAAAGALAGFAASAVMNGFQTLVTPLFQPTGAGGPPATEVAAQRVSVLASGARLGDGDRQAGGTAVHYVVGTLTGSLYGALAEVRPGVTRWQGFALGLTAATLVDQLAVPLTGLARPPWRYTLRTHLYGYASHLVFGFVTEQVRKVLRERLARKESAPAEAVTLEDVSVPLLLGLANGQRTFTPPAAVTIAAAGSGLGLEGTPLALLNSKWTGALLGAAALGEYMMDKQPGIPARIAPAGLAARAVGGALSGAAAARPGRAWLAAGVGAAGALAGGYISYRVRMTLARALGRDRPVAFAEDALSLLGSAAVAGYAALRQSQRQEREAAARQAA</sequence>
<name>A0ABV6CYX7_9SPHN</name>
<organism evidence="2 3">
    <name type="scientific">Novosphingobium soli</name>
    <dbReference type="NCBI Taxonomy" id="574956"/>
    <lineage>
        <taxon>Bacteria</taxon>
        <taxon>Pseudomonadati</taxon>
        <taxon>Pseudomonadota</taxon>
        <taxon>Alphaproteobacteria</taxon>
        <taxon>Sphingomonadales</taxon>
        <taxon>Sphingomonadaceae</taxon>
        <taxon>Novosphingobium</taxon>
    </lineage>
</organism>
<dbReference type="Proteomes" id="UP001589798">
    <property type="component" value="Unassembled WGS sequence"/>
</dbReference>
<keyword evidence="1" id="KW-0812">Transmembrane</keyword>
<keyword evidence="3" id="KW-1185">Reference proteome</keyword>
<evidence type="ECO:0000313" key="2">
    <source>
        <dbReference type="EMBL" id="MFC0205609.1"/>
    </source>
</evidence>
<keyword evidence="1" id="KW-1133">Transmembrane helix</keyword>
<comment type="caution">
    <text evidence="2">The sequence shown here is derived from an EMBL/GenBank/DDBJ whole genome shotgun (WGS) entry which is preliminary data.</text>
</comment>
<keyword evidence="1" id="KW-0472">Membrane</keyword>